<feature type="domain" description="WAP" evidence="1">
    <location>
        <begin position="13"/>
        <end position="62"/>
    </location>
</feature>
<dbReference type="CDD" id="cd00199">
    <property type="entry name" value="WAP"/>
    <property type="match status" value="2"/>
</dbReference>
<protein>
    <submittedName>
        <fullName evidence="2">WAP four-disulfide core domain protein 3</fullName>
    </submittedName>
</protein>
<organism evidence="2 3">
    <name type="scientific">Labeo rohita</name>
    <name type="common">Indian major carp</name>
    <name type="synonym">Cyprinus rohita</name>
    <dbReference type="NCBI Taxonomy" id="84645"/>
    <lineage>
        <taxon>Eukaryota</taxon>
        <taxon>Metazoa</taxon>
        <taxon>Chordata</taxon>
        <taxon>Craniata</taxon>
        <taxon>Vertebrata</taxon>
        <taxon>Euteleostomi</taxon>
        <taxon>Actinopterygii</taxon>
        <taxon>Neopterygii</taxon>
        <taxon>Teleostei</taxon>
        <taxon>Ostariophysi</taxon>
        <taxon>Cypriniformes</taxon>
        <taxon>Cyprinidae</taxon>
        <taxon>Labeoninae</taxon>
        <taxon>Labeonini</taxon>
        <taxon>Labeo</taxon>
    </lineage>
</organism>
<evidence type="ECO:0000313" key="3">
    <source>
        <dbReference type="Proteomes" id="UP000830375"/>
    </source>
</evidence>
<dbReference type="Proteomes" id="UP000830375">
    <property type="component" value="Unassembled WGS sequence"/>
</dbReference>
<dbReference type="PROSITE" id="PS51390">
    <property type="entry name" value="WAP"/>
    <property type="match status" value="5"/>
</dbReference>
<evidence type="ECO:0000313" key="2">
    <source>
        <dbReference type="EMBL" id="KAI2643791.1"/>
    </source>
</evidence>
<dbReference type="PANTHER" id="PTHR19441">
    <property type="entry name" value="WHEY ACDIC PROTEIN WAP"/>
    <property type="match status" value="1"/>
</dbReference>
<dbReference type="Gene3D" id="4.10.75.10">
    <property type="entry name" value="Elafin-like"/>
    <property type="match status" value="5"/>
</dbReference>
<reference evidence="2 3" key="1">
    <citation type="submission" date="2022-01" db="EMBL/GenBank/DDBJ databases">
        <title>A high-quality chromosome-level genome assembly of rohu carp, Labeo rohita.</title>
        <authorList>
            <person name="Arick M.A. II"/>
            <person name="Hsu C.-Y."/>
            <person name="Magbanua Z."/>
            <person name="Pechanova O."/>
            <person name="Grover C."/>
            <person name="Miller E."/>
            <person name="Thrash A."/>
            <person name="Ezzel L."/>
            <person name="Alam S."/>
            <person name="Benzie J."/>
            <person name="Hamilton M."/>
            <person name="Karsi A."/>
            <person name="Lawrence M.L."/>
            <person name="Peterson D.G."/>
        </authorList>
    </citation>
    <scope>NUCLEOTIDE SEQUENCE [LARGE SCALE GENOMIC DNA]</scope>
    <source>
        <strain evidence="3">BAU-BD-2019</strain>
        <tissue evidence="2">Blood</tissue>
    </source>
</reference>
<dbReference type="PRINTS" id="PR00003">
    <property type="entry name" value="4DISULPHCORE"/>
</dbReference>
<keyword evidence="3" id="KW-1185">Reference proteome</keyword>
<dbReference type="InterPro" id="IPR036645">
    <property type="entry name" value="Elafin-like_sf"/>
</dbReference>
<dbReference type="SMART" id="SM00217">
    <property type="entry name" value="WAP"/>
    <property type="match status" value="5"/>
</dbReference>
<feature type="domain" description="WAP" evidence="1">
    <location>
        <begin position="111"/>
        <end position="160"/>
    </location>
</feature>
<name>A0ABQ8KZB9_LABRO</name>
<proteinExistence type="predicted"/>
<feature type="domain" description="WAP" evidence="1">
    <location>
        <begin position="212"/>
        <end position="258"/>
    </location>
</feature>
<feature type="domain" description="WAP" evidence="1">
    <location>
        <begin position="163"/>
        <end position="211"/>
    </location>
</feature>
<sequence>MNSASALQKEYAEPEKPGVCPTNDLGAATLGVCAEPCSLDSDCPNDEKCCSNGCGHQCISPSTYEKPGPCPKNLGIGLCVESCSHDDDCPNNQKCCSNGCGHECMAPYKAQPEKPGVCRIINVEEAMLGVCAEMCSHDGDCPNDQKCCSNGCGHECMAPYKAEPEKPGACPTINFEKAKLGVCAEMCSHDGDCPNDRKCCSNGCGHQCMAPYKEKPGVCPRRVIGVRLCEELCAHDTDCPDDEKCCSTKCGRECTPPFKVRTPPCFKANVC</sequence>
<dbReference type="PANTHER" id="PTHR19441:SF95">
    <property type="entry name" value="PERLWAPIN ISOFORM X1"/>
    <property type="match status" value="1"/>
</dbReference>
<dbReference type="SUPFAM" id="SSF57256">
    <property type="entry name" value="Elafin-like"/>
    <property type="match status" value="5"/>
</dbReference>
<dbReference type="EMBL" id="JACTAM010002740">
    <property type="protein sequence ID" value="KAI2643791.1"/>
    <property type="molecule type" value="Genomic_DNA"/>
</dbReference>
<dbReference type="InterPro" id="IPR008197">
    <property type="entry name" value="WAP_dom"/>
</dbReference>
<dbReference type="Pfam" id="PF00095">
    <property type="entry name" value="WAP"/>
    <property type="match status" value="5"/>
</dbReference>
<gene>
    <name evidence="2" type="ORF">H4Q32_025371</name>
</gene>
<dbReference type="InterPro" id="IPR050514">
    <property type="entry name" value="WAP_four-disulfide_core"/>
</dbReference>
<feature type="domain" description="WAP" evidence="1">
    <location>
        <begin position="63"/>
        <end position="108"/>
    </location>
</feature>
<accession>A0ABQ8KZB9</accession>
<evidence type="ECO:0000259" key="1">
    <source>
        <dbReference type="PROSITE" id="PS51390"/>
    </source>
</evidence>
<comment type="caution">
    <text evidence="2">The sequence shown here is derived from an EMBL/GenBank/DDBJ whole genome shotgun (WGS) entry which is preliminary data.</text>
</comment>